<accession>A0ABQ3N0D5</accession>
<sequence>MQKVTLYSRGRCPLCEKAKAVLLELMKEYDFVLEEVDIEQSDELTERYGLMIPVVHIDGEEAAFGFVNKYDISNHLRKKCGTPQ</sequence>
<dbReference type="InterPro" id="IPR052565">
    <property type="entry name" value="Glutaredoxin-like_YDR286C"/>
</dbReference>
<reference evidence="1 2" key="1">
    <citation type="journal article" date="2022" name="Int. J. Syst. Evol. Microbiol.">
        <title>Neobacillus kokaensis sp. nov., isolated from soil.</title>
        <authorList>
            <person name="Yuki K."/>
            <person name="Matsubara H."/>
            <person name="Yamaguchi S."/>
        </authorList>
    </citation>
    <scope>NUCLEOTIDE SEQUENCE [LARGE SCALE GENOMIC DNA]</scope>
    <source>
        <strain evidence="1 2">LOB 377</strain>
    </source>
</reference>
<dbReference type="Proteomes" id="UP000637074">
    <property type="component" value="Unassembled WGS sequence"/>
</dbReference>
<evidence type="ECO:0008006" key="3">
    <source>
        <dbReference type="Google" id="ProtNLM"/>
    </source>
</evidence>
<dbReference type="SUPFAM" id="SSF52833">
    <property type="entry name" value="Thioredoxin-like"/>
    <property type="match status" value="1"/>
</dbReference>
<dbReference type="Pfam" id="PF05768">
    <property type="entry name" value="Glrx-like"/>
    <property type="match status" value="1"/>
</dbReference>
<dbReference type="Gene3D" id="3.40.30.10">
    <property type="entry name" value="Glutaredoxin"/>
    <property type="match status" value="1"/>
</dbReference>
<dbReference type="PANTHER" id="PTHR33558:SF1">
    <property type="entry name" value="GLUTAREDOXIN-LIKE PROTEIN C5ORF63 HOMOLOG"/>
    <property type="match status" value="1"/>
</dbReference>
<dbReference type="PANTHER" id="PTHR33558">
    <property type="entry name" value="GLUTAREDOXIN-LIKE PROTEIN C5ORF63 HOMOLOG"/>
    <property type="match status" value="1"/>
</dbReference>
<evidence type="ECO:0000313" key="2">
    <source>
        <dbReference type="Proteomes" id="UP000637074"/>
    </source>
</evidence>
<dbReference type="InterPro" id="IPR008554">
    <property type="entry name" value="Glutaredoxin-like"/>
</dbReference>
<evidence type="ECO:0000313" key="1">
    <source>
        <dbReference type="EMBL" id="GHH97549.1"/>
    </source>
</evidence>
<organism evidence="1 2">
    <name type="scientific">Neobacillus kokaensis</name>
    <dbReference type="NCBI Taxonomy" id="2759023"/>
    <lineage>
        <taxon>Bacteria</taxon>
        <taxon>Bacillati</taxon>
        <taxon>Bacillota</taxon>
        <taxon>Bacilli</taxon>
        <taxon>Bacillales</taxon>
        <taxon>Bacillaceae</taxon>
        <taxon>Neobacillus</taxon>
    </lineage>
</organism>
<proteinExistence type="predicted"/>
<dbReference type="InterPro" id="IPR036249">
    <property type="entry name" value="Thioredoxin-like_sf"/>
</dbReference>
<comment type="caution">
    <text evidence="1">The sequence shown here is derived from an EMBL/GenBank/DDBJ whole genome shotgun (WGS) entry which is preliminary data.</text>
</comment>
<dbReference type="RefSeq" id="WP_191270498.1">
    <property type="nucleotide sequence ID" value="NZ_BNDS01000003.1"/>
</dbReference>
<name>A0ABQ3N0D5_9BACI</name>
<gene>
    <name evidence="1" type="ORF">AM1BK_10920</name>
</gene>
<protein>
    <recommendedName>
        <fullName evidence="3">Glutaredoxin</fullName>
    </recommendedName>
</protein>
<dbReference type="PROSITE" id="PS51354">
    <property type="entry name" value="GLUTAREDOXIN_2"/>
    <property type="match status" value="1"/>
</dbReference>
<dbReference type="EMBL" id="BNDS01000003">
    <property type="protein sequence ID" value="GHH97549.1"/>
    <property type="molecule type" value="Genomic_DNA"/>
</dbReference>
<keyword evidence="2" id="KW-1185">Reference proteome</keyword>